<dbReference type="Ensembl" id="ENSCSRT00000013540.1">
    <property type="protein sequence ID" value="ENSCSRP00000013010.1"/>
    <property type="gene ID" value="ENSCSRG00000009889.1"/>
</dbReference>
<proteinExistence type="predicted"/>
<dbReference type="PANTHER" id="PTHR43435:SF4">
    <property type="entry name" value="FGGY CARBOHYDRATE KINASE DOMAIN-CONTAINING PROTEIN"/>
    <property type="match status" value="1"/>
</dbReference>
<evidence type="ECO:0000313" key="5">
    <source>
        <dbReference type="Proteomes" id="UP000694403"/>
    </source>
</evidence>
<organism evidence="4 5">
    <name type="scientific">Chelydra serpentina</name>
    <name type="common">Snapping turtle</name>
    <name type="synonym">Testudo serpentina</name>
    <dbReference type="NCBI Taxonomy" id="8475"/>
    <lineage>
        <taxon>Eukaryota</taxon>
        <taxon>Metazoa</taxon>
        <taxon>Chordata</taxon>
        <taxon>Craniata</taxon>
        <taxon>Vertebrata</taxon>
        <taxon>Euteleostomi</taxon>
        <taxon>Archelosauria</taxon>
        <taxon>Testudinata</taxon>
        <taxon>Testudines</taxon>
        <taxon>Cryptodira</taxon>
        <taxon>Durocryptodira</taxon>
        <taxon>Americhelydia</taxon>
        <taxon>Chelydroidea</taxon>
        <taxon>Chelydridae</taxon>
        <taxon>Chelydra</taxon>
    </lineage>
</organism>
<dbReference type="AlphaFoldDB" id="A0A8C3SH36"/>
<dbReference type="Gene3D" id="3.30.420.40">
    <property type="match status" value="1"/>
</dbReference>
<reference evidence="4" key="1">
    <citation type="submission" date="2025-08" db="UniProtKB">
        <authorList>
            <consortium name="Ensembl"/>
        </authorList>
    </citation>
    <scope>IDENTIFICATION</scope>
</reference>
<dbReference type="Proteomes" id="UP000694403">
    <property type="component" value="Unplaced"/>
</dbReference>
<accession>A0A8C3SH36</accession>
<dbReference type="GO" id="GO:0005737">
    <property type="term" value="C:cytoplasm"/>
    <property type="evidence" value="ECO:0007669"/>
    <property type="project" value="TreeGrafter"/>
</dbReference>
<dbReference type="InterPro" id="IPR043129">
    <property type="entry name" value="ATPase_NBD"/>
</dbReference>
<dbReference type="GO" id="GO:0019150">
    <property type="term" value="F:D-ribulokinase activity"/>
    <property type="evidence" value="ECO:0007669"/>
    <property type="project" value="TreeGrafter"/>
</dbReference>
<feature type="domain" description="Carbohydrate kinase FGGY N-terminal" evidence="3">
    <location>
        <begin position="11"/>
        <end position="99"/>
    </location>
</feature>
<sequence length="106" mass="11699">MQSEKQDPVNYYVGIDVGTASVRAALVDQFGMIVAHADQPIQIWEPQPDHYEQSSDDIWAACCTVTKKIIQGVDVARIRGLGFDATCSLVVVDKQFQPLAVNYEGK</sequence>
<dbReference type="InterPro" id="IPR018484">
    <property type="entry name" value="FGGY_N"/>
</dbReference>
<dbReference type="Pfam" id="PF00370">
    <property type="entry name" value="FGGY_N"/>
    <property type="match status" value="1"/>
</dbReference>
<keyword evidence="1" id="KW-0808">Transferase</keyword>
<name>A0A8C3SH36_CHESE</name>
<evidence type="ECO:0000313" key="4">
    <source>
        <dbReference type="Ensembl" id="ENSCSRP00000013010.1"/>
    </source>
</evidence>
<dbReference type="PANTHER" id="PTHR43435">
    <property type="entry name" value="RIBULOKINASE"/>
    <property type="match status" value="1"/>
</dbReference>
<reference evidence="4" key="2">
    <citation type="submission" date="2025-09" db="UniProtKB">
        <authorList>
            <consortium name="Ensembl"/>
        </authorList>
    </citation>
    <scope>IDENTIFICATION</scope>
</reference>
<keyword evidence="2" id="KW-0418">Kinase</keyword>
<dbReference type="SUPFAM" id="SSF53067">
    <property type="entry name" value="Actin-like ATPase domain"/>
    <property type="match status" value="1"/>
</dbReference>
<evidence type="ECO:0000256" key="2">
    <source>
        <dbReference type="ARBA" id="ARBA00022777"/>
    </source>
</evidence>
<evidence type="ECO:0000259" key="3">
    <source>
        <dbReference type="Pfam" id="PF00370"/>
    </source>
</evidence>
<protein>
    <recommendedName>
        <fullName evidence="3">Carbohydrate kinase FGGY N-terminal domain-containing protein</fullName>
    </recommendedName>
</protein>
<evidence type="ECO:0000256" key="1">
    <source>
        <dbReference type="ARBA" id="ARBA00022679"/>
    </source>
</evidence>
<dbReference type="GO" id="GO:0019321">
    <property type="term" value="P:pentose metabolic process"/>
    <property type="evidence" value="ECO:0007669"/>
    <property type="project" value="TreeGrafter"/>
</dbReference>
<keyword evidence="5" id="KW-1185">Reference proteome</keyword>